<dbReference type="EMBL" id="WMBA01000037">
    <property type="protein sequence ID" value="MTD56693.1"/>
    <property type="molecule type" value="Genomic_DNA"/>
</dbReference>
<proteinExistence type="inferred from homology"/>
<dbReference type="Gene3D" id="3.90.550.10">
    <property type="entry name" value="Spore Coat Polysaccharide Biosynthesis Protein SpsA, Chain A"/>
    <property type="match status" value="1"/>
</dbReference>
<dbReference type="Proteomes" id="UP000440096">
    <property type="component" value="Unassembled WGS sequence"/>
</dbReference>
<comment type="similarity">
    <text evidence="1">Belongs to the glycosyltransferase 2 family.</text>
</comment>
<dbReference type="PANTHER" id="PTHR48090">
    <property type="entry name" value="UNDECAPRENYL-PHOSPHATE 4-DEOXY-4-FORMAMIDO-L-ARABINOSE TRANSFERASE-RELATED"/>
    <property type="match status" value="1"/>
</dbReference>
<accession>A0A6N7Z3V4</accession>
<dbReference type="InterPro" id="IPR029044">
    <property type="entry name" value="Nucleotide-diphossugar_trans"/>
</dbReference>
<keyword evidence="4" id="KW-1185">Reference proteome</keyword>
<dbReference type="SUPFAM" id="SSF53448">
    <property type="entry name" value="Nucleotide-diphospho-sugar transferases"/>
    <property type="match status" value="1"/>
</dbReference>
<dbReference type="OrthoDB" id="9810303at2"/>
<dbReference type="Pfam" id="PF00535">
    <property type="entry name" value="Glycos_transf_2"/>
    <property type="match status" value="1"/>
</dbReference>
<dbReference type="RefSeq" id="WP_154758830.1">
    <property type="nucleotide sequence ID" value="NZ_WMBA01000037.1"/>
</dbReference>
<dbReference type="InterPro" id="IPR001173">
    <property type="entry name" value="Glyco_trans_2-like"/>
</dbReference>
<name>A0A6N7Z3V4_9PSEU</name>
<sequence length="269" mass="30152">MLDLVVVIPAYNEVDCIKDVLAQWCDVLGQLGLTENQTRVLVVDDGSTDGTRQAVEDLAKLEGRIQIISKPGGGHGSAVLTGYRVALDMGARRIFQVDSDNEFDPGDFGKLWRQRDNAPFVFGCRVERATDLNRRIISRGLRALLRVLFQVRIPDANVPYRLMKREYLAFAVEHIPPATAIPNICVSTLAHALQVPAIYLPVTHRKRSTGQVSILRWRLVKICAASCYELMRWRLSFRPLRYNFAMHGMWLSGPAKVDAPHLAEFGAAN</sequence>
<evidence type="ECO:0000259" key="2">
    <source>
        <dbReference type="Pfam" id="PF00535"/>
    </source>
</evidence>
<dbReference type="GO" id="GO:0016740">
    <property type="term" value="F:transferase activity"/>
    <property type="evidence" value="ECO:0007669"/>
    <property type="project" value="UniProtKB-KW"/>
</dbReference>
<reference evidence="3 4" key="1">
    <citation type="submission" date="2019-11" db="EMBL/GenBank/DDBJ databases">
        <title>Draft genome of Amycolatopsis RM579.</title>
        <authorList>
            <person name="Duangmal K."/>
            <person name="Mingma R."/>
        </authorList>
    </citation>
    <scope>NUCLEOTIDE SEQUENCE [LARGE SCALE GENOMIC DNA]</scope>
    <source>
        <strain evidence="3 4">RM579</strain>
    </source>
</reference>
<protein>
    <submittedName>
        <fullName evidence="3">Glycosyltransferase</fullName>
    </submittedName>
</protein>
<evidence type="ECO:0000313" key="4">
    <source>
        <dbReference type="Proteomes" id="UP000440096"/>
    </source>
</evidence>
<dbReference type="InterPro" id="IPR050256">
    <property type="entry name" value="Glycosyltransferase_2"/>
</dbReference>
<dbReference type="PANTHER" id="PTHR48090:SF7">
    <property type="entry name" value="RFBJ PROTEIN"/>
    <property type="match status" value="1"/>
</dbReference>
<evidence type="ECO:0000313" key="3">
    <source>
        <dbReference type="EMBL" id="MTD56693.1"/>
    </source>
</evidence>
<evidence type="ECO:0000256" key="1">
    <source>
        <dbReference type="ARBA" id="ARBA00006739"/>
    </source>
</evidence>
<organism evidence="3 4">
    <name type="scientific">Amycolatopsis pithecellobii</name>
    <dbReference type="NCBI Taxonomy" id="664692"/>
    <lineage>
        <taxon>Bacteria</taxon>
        <taxon>Bacillati</taxon>
        <taxon>Actinomycetota</taxon>
        <taxon>Actinomycetes</taxon>
        <taxon>Pseudonocardiales</taxon>
        <taxon>Pseudonocardiaceae</taxon>
        <taxon>Amycolatopsis</taxon>
    </lineage>
</organism>
<comment type="caution">
    <text evidence="3">The sequence shown here is derived from an EMBL/GenBank/DDBJ whole genome shotgun (WGS) entry which is preliminary data.</text>
</comment>
<feature type="domain" description="Glycosyltransferase 2-like" evidence="2">
    <location>
        <begin position="6"/>
        <end position="168"/>
    </location>
</feature>
<keyword evidence="3" id="KW-0808">Transferase</keyword>
<dbReference type="CDD" id="cd04179">
    <property type="entry name" value="DPM_DPG-synthase_like"/>
    <property type="match status" value="1"/>
</dbReference>
<dbReference type="AlphaFoldDB" id="A0A6N7Z3V4"/>
<gene>
    <name evidence="3" type="ORF">GKO32_22380</name>
</gene>